<protein>
    <submittedName>
        <fullName evidence="2">Uncharacterized protein</fullName>
    </submittedName>
</protein>
<feature type="transmembrane region" description="Helical" evidence="1">
    <location>
        <begin position="25"/>
        <end position="44"/>
    </location>
</feature>
<evidence type="ECO:0000313" key="2">
    <source>
        <dbReference type="EMBL" id="VUZ39007.1"/>
    </source>
</evidence>
<keyword evidence="1" id="KW-1133">Transmembrane helix</keyword>
<feature type="non-terminal residue" evidence="2">
    <location>
        <position position="56"/>
    </location>
</feature>
<keyword evidence="1" id="KW-0812">Transmembrane</keyword>
<gene>
    <name evidence="2" type="ORF">WMSIL1_LOCUS583</name>
</gene>
<keyword evidence="1" id="KW-0472">Membrane</keyword>
<dbReference type="EMBL" id="CABIJS010000011">
    <property type="protein sequence ID" value="VUZ39007.1"/>
    <property type="molecule type" value="Genomic_DNA"/>
</dbReference>
<name>A0A564XVJ1_HYMDI</name>
<accession>A0A564XVJ1</accession>
<organism evidence="2 3">
    <name type="scientific">Hymenolepis diminuta</name>
    <name type="common">Rat tapeworm</name>
    <dbReference type="NCBI Taxonomy" id="6216"/>
    <lineage>
        <taxon>Eukaryota</taxon>
        <taxon>Metazoa</taxon>
        <taxon>Spiralia</taxon>
        <taxon>Lophotrochozoa</taxon>
        <taxon>Platyhelminthes</taxon>
        <taxon>Cestoda</taxon>
        <taxon>Eucestoda</taxon>
        <taxon>Cyclophyllidea</taxon>
        <taxon>Hymenolepididae</taxon>
        <taxon>Hymenolepis</taxon>
    </lineage>
</organism>
<sequence>MFHTYTCSNFQLLVNEQRTQNQSAVLFYPISPLLYILYGLRLALTPPPLPTTSHFP</sequence>
<keyword evidence="3" id="KW-1185">Reference proteome</keyword>
<dbReference type="AlphaFoldDB" id="A0A564XVJ1"/>
<evidence type="ECO:0000313" key="3">
    <source>
        <dbReference type="Proteomes" id="UP000321570"/>
    </source>
</evidence>
<dbReference type="Proteomes" id="UP000321570">
    <property type="component" value="Unassembled WGS sequence"/>
</dbReference>
<reference evidence="2 3" key="1">
    <citation type="submission" date="2019-07" db="EMBL/GenBank/DDBJ databases">
        <authorList>
            <person name="Jastrzebski P J."/>
            <person name="Paukszto L."/>
            <person name="Jastrzebski P J."/>
        </authorList>
    </citation>
    <scope>NUCLEOTIDE SEQUENCE [LARGE SCALE GENOMIC DNA]</scope>
    <source>
        <strain evidence="2 3">WMS-il1</strain>
    </source>
</reference>
<proteinExistence type="predicted"/>
<evidence type="ECO:0000256" key="1">
    <source>
        <dbReference type="SAM" id="Phobius"/>
    </source>
</evidence>